<accession>A0ABT2WMF3</accession>
<dbReference type="RefSeq" id="WP_263387193.1">
    <property type="nucleotide sequence ID" value="NZ_JAOVQN010000003.1"/>
</dbReference>
<dbReference type="EMBL" id="JAOVQN010000003">
    <property type="protein sequence ID" value="MCU9837016.1"/>
    <property type="molecule type" value="Genomic_DNA"/>
</dbReference>
<organism evidence="1 2">
    <name type="scientific">Ruegeria marisflavi</name>
    <dbReference type="NCBI Taxonomy" id="2984152"/>
    <lineage>
        <taxon>Bacteria</taxon>
        <taxon>Pseudomonadati</taxon>
        <taxon>Pseudomonadota</taxon>
        <taxon>Alphaproteobacteria</taxon>
        <taxon>Rhodobacterales</taxon>
        <taxon>Roseobacteraceae</taxon>
        <taxon>Ruegeria</taxon>
    </lineage>
</organism>
<reference evidence="1 2" key="1">
    <citation type="submission" date="2022-10" db="EMBL/GenBank/DDBJ databases">
        <title>Ruegeria sp. nov., isolated from ocean surface water.</title>
        <authorList>
            <person name="He W."/>
            <person name="Wang L."/>
            <person name="Zhang D.-F."/>
        </authorList>
    </citation>
    <scope>NUCLEOTIDE SEQUENCE [LARGE SCALE GENOMIC DNA]</scope>
    <source>
        <strain evidence="1 2">WL0004</strain>
    </source>
</reference>
<evidence type="ECO:0000313" key="2">
    <source>
        <dbReference type="Proteomes" id="UP001321014"/>
    </source>
</evidence>
<name>A0ABT2WMF3_9RHOB</name>
<gene>
    <name evidence="1" type="ORF">OEZ49_04495</name>
</gene>
<dbReference type="Proteomes" id="UP001321014">
    <property type="component" value="Unassembled WGS sequence"/>
</dbReference>
<protein>
    <submittedName>
        <fullName evidence="1">Sulfotransferase family protein</fullName>
    </submittedName>
</protein>
<comment type="caution">
    <text evidence="1">The sequence shown here is derived from an EMBL/GenBank/DDBJ whole genome shotgun (WGS) entry which is preliminary data.</text>
</comment>
<sequence length="282" mass="31924">MTVIPSQLTLEPRPLLFSNNNVVLSWSPKSGCSQALIWFLIHEGLLQESNQFDPWPHNYRQKRYYDSENYSRRLADLINAGGKGYTLIKITRDPVKRLVSCFRHAIQYPAIDSIVEAKVGTQPERDGLSLKDFRDALAGEDLVCWKGFDMHICAQQQPVWFYSFDRVITLNIDQTNMFPGLNDIEDELGMQKTVFSAYPKFANLAAGHHAKDIAFDAGAEIETHRFPRTRHTEFPKSALLAAPLMLQAAWELHGRDFQSVASGDSANRLFQTYDTGLTGKVA</sequence>
<keyword evidence="2" id="KW-1185">Reference proteome</keyword>
<proteinExistence type="predicted"/>
<evidence type="ECO:0000313" key="1">
    <source>
        <dbReference type="EMBL" id="MCU9837016.1"/>
    </source>
</evidence>